<dbReference type="EMBL" id="JNCA01000003">
    <property type="protein sequence ID" value="KDN56472.1"/>
    <property type="molecule type" value="Genomic_DNA"/>
</dbReference>
<sequence>MKNSNSDLNNMMCLDLFLSGKKEDTVKNTQKIKPTKTVYPLMSFDLSGNSMMKHIKSLDKEKLFEFSNEFNWDIDIDQVLKPAYEALVVTNVDQLIVWANEGFKKMTGYTSHYAIGRKPSFLQGINTSEEVKKNIREKLAQGKPFTEVIVNYRKNKEEYLCEVSIIPLRNQQNQIVHFLALEKAV</sequence>
<dbReference type="PATRIC" id="fig|1492738.3.peg.486"/>
<dbReference type="RefSeq" id="WP_051627456.1">
    <property type="nucleotide sequence ID" value="NZ_JNCA01000003.1"/>
</dbReference>
<dbReference type="InterPro" id="IPR035965">
    <property type="entry name" value="PAS-like_dom_sf"/>
</dbReference>
<keyword evidence="2" id="KW-0288">FMN</keyword>
<keyword evidence="3" id="KW-0157">Chromophore</keyword>
<dbReference type="OrthoDB" id="5760647at2"/>
<accession>A0A066WQZ9</accession>
<dbReference type="NCBIfam" id="TIGR00229">
    <property type="entry name" value="sensory_box"/>
    <property type="match status" value="1"/>
</dbReference>
<dbReference type="Proteomes" id="UP000027064">
    <property type="component" value="Unassembled WGS sequence"/>
</dbReference>
<evidence type="ECO:0000256" key="2">
    <source>
        <dbReference type="ARBA" id="ARBA00022643"/>
    </source>
</evidence>
<reference evidence="5 6" key="1">
    <citation type="submission" date="2014-05" db="EMBL/GenBank/DDBJ databases">
        <title>Genome Sequence of Flavobacterium sp. EM1321.</title>
        <authorList>
            <person name="Shin S.-K."/>
            <person name="Yi H."/>
        </authorList>
    </citation>
    <scope>NUCLEOTIDE SEQUENCE [LARGE SCALE GENOMIC DNA]</scope>
    <source>
        <strain evidence="5 6">EM1321</strain>
    </source>
</reference>
<evidence type="ECO:0000313" key="6">
    <source>
        <dbReference type="Proteomes" id="UP000027064"/>
    </source>
</evidence>
<comment type="caution">
    <text evidence="5">The sequence shown here is derived from an EMBL/GenBank/DDBJ whole genome shotgun (WGS) entry which is preliminary data.</text>
</comment>
<dbReference type="CDD" id="cd00130">
    <property type="entry name" value="PAS"/>
    <property type="match status" value="1"/>
</dbReference>
<dbReference type="eggNOG" id="COG1607">
    <property type="taxonomic scope" value="Bacteria"/>
</dbReference>
<gene>
    <name evidence="5" type="ORF">FEM21_04910</name>
</gene>
<evidence type="ECO:0000256" key="3">
    <source>
        <dbReference type="ARBA" id="ARBA00022991"/>
    </source>
</evidence>
<organism evidence="5 6">
    <name type="scientific">Flavobacterium seoulense</name>
    <dbReference type="NCBI Taxonomy" id="1492738"/>
    <lineage>
        <taxon>Bacteria</taxon>
        <taxon>Pseudomonadati</taxon>
        <taxon>Bacteroidota</taxon>
        <taxon>Flavobacteriia</taxon>
        <taxon>Flavobacteriales</taxon>
        <taxon>Flavobacteriaceae</taxon>
        <taxon>Flavobacterium</taxon>
    </lineage>
</organism>
<name>A0A066WQZ9_9FLAO</name>
<proteinExistence type="predicted"/>
<dbReference type="SUPFAM" id="SSF55785">
    <property type="entry name" value="PYP-like sensor domain (PAS domain)"/>
    <property type="match status" value="1"/>
</dbReference>
<dbReference type="PROSITE" id="PS50112">
    <property type="entry name" value="PAS"/>
    <property type="match status" value="1"/>
</dbReference>
<evidence type="ECO:0000256" key="1">
    <source>
        <dbReference type="ARBA" id="ARBA00022630"/>
    </source>
</evidence>
<protein>
    <recommendedName>
        <fullName evidence="4">PAS domain-containing protein</fullName>
    </recommendedName>
</protein>
<keyword evidence="6" id="KW-1185">Reference proteome</keyword>
<dbReference type="PANTHER" id="PTHR47429">
    <property type="entry name" value="PROTEIN TWIN LOV 1"/>
    <property type="match status" value="1"/>
</dbReference>
<dbReference type="AlphaFoldDB" id="A0A066WQZ9"/>
<dbReference type="InterPro" id="IPR000014">
    <property type="entry name" value="PAS"/>
</dbReference>
<dbReference type="STRING" id="1492738.FEM21_04910"/>
<evidence type="ECO:0000313" key="5">
    <source>
        <dbReference type="EMBL" id="KDN56472.1"/>
    </source>
</evidence>
<keyword evidence="1" id="KW-0285">Flavoprotein</keyword>
<dbReference type="PANTHER" id="PTHR47429:SF2">
    <property type="entry name" value="PROTEIN TWIN LOV 1"/>
    <property type="match status" value="1"/>
</dbReference>
<dbReference type="Gene3D" id="3.30.450.20">
    <property type="entry name" value="PAS domain"/>
    <property type="match status" value="1"/>
</dbReference>
<feature type="domain" description="PAS" evidence="4">
    <location>
        <begin position="76"/>
        <end position="142"/>
    </location>
</feature>
<evidence type="ECO:0000259" key="4">
    <source>
        <dbReference type="PROSITE" id="PS50112"/>
    </source>
</evidence>
<dbReference type="Pfam" id="PF13426">
    <property type="entry name" value="PAS_9"/>
    <property type="match status" value="1"/>
</dbReference>